<evidence type="ECO:0000313" key="1">
    <source>
        <dbReference type="EMBL" id="OGF14402.1"/>
    </source>
</evidence>
<dbReference type="Pfam" id="PF13366">
    <property type="entry name" value="PDDEXK_3"/>
    <property type="match status" value="1"/>
</dbReference>
<dbReference type="InterPro" id="IPR026350">
    <property type="entry name" value="GxxExxY"/>
</dbReference>
<sequence length="134" mass="15482">MNADRYKRRDTDKRDLETYAIIGAAMNVHKELGQGFLEPVYQEALAIEMKRLDIPFQRECTIQIFYKGQKMDAFYRADFICFGSIITEVKALSTMSGTEEAQVINYLKATGLKKSLLLNFGKPRLDYKRLILTK</sequence>
<evidence type="ECO:0000313" key="2">
    <source>
        <dbReference type="Proteomes" id="UP000177230"/>
    </source>
</evidence>
<gene>
    <name evidence="1" type="ORF">A2024_04865</name>
</gene>
<accession>A0A1F5RJ63</accession>
<dbReference type="NCBIfam" id="TIGR04256">
    <property type="entry name" value="GxxExxY"/>
    <property type="match status" value="1"/>
</dbReference>
<proteinExistence type="predicted"/>
<name>A0A1F5RJ63_9BACT</name>
<dbReference type="EMBL" id="MFFM01000002">
    <property type="protein sequence ID" value="OGF14402.1"/>
    <property type="molecule type" value="Genomic_DNA"/>
</dbReference>
<comment type="caution">
    <text evidence="1">The sequence shown here is derived from an EMBL/GenBank/DDBJ whole genome shotgun (WGS) entry which is preliminary data.</text>
</comment>
<protein>
    <submittedName>
        <fullName evidence="1">NADH:ubiquinone oxidoreductase</fullName>
    </submittedName>
</protein>
<dbReference type="Proteomes" id="UP000177230">
    <property type="component" value="Unassembled WGS sequence"/>
</dbReference>
<keyword evidence="1" id="KW-0830">Ubiquinone</keyword>
<dbReference type="AlphaFoldDB" id="A0A1F5RJ63"/>
<reference evidence="1 2" key="1">
    <citation type="journal article" date="2016" name="Nat. Commun.">
        <title>Thousands of microbial genomes shed light on interconnected biogeochemical processes in an aquifer system.</title>
        <authorList>
            <person name="Anantharaman K."/>
            <person name="Brown C.T."/>
            <person name="Hug L.A."/>
            <person name="Sharon I."/>
            <person name="Castelle C.J."/>
            <person name="Probst A.J."/>
            <person name="Thomas B.C."/>
            <person name="Singh A."/>
            <person name="Wilkins M.J."/>
            <person name="Karaoz U."/>
            <person name="Brodie E.L."/>
            <person name="Williams K.H."/>
            <person name="Hubbard S.S."/>
            <person name="Banfield J.F."/>
        </authorList>
    </citation>
    <scope>NUCLEOTIDE SEQUENCE [LARGE SCALE GENOMIC DNA]</scope>
</reference>
<organism evidence="1 2">
    <name type="scientific">Candidatus Edwardsbacteria bacterium GWF2_54_11</name>
    <dbReference type="NCBI Taxonomy" id="1817851"/>
    <lineage>
        <taxon>Bacteria</taxon>
        <taxon>Candidatus Edwardsiibacteriota</taxon>
    </lineage>
</organism>